<keyword evidence="8" id="KW-1185">Reference proteome</keyword>
<feature type="transmembrane region" description="Helical" evidence="6">
    <location>
        <begin position="12"/>
        <end position="33"/>
    </location>
</feature>
<dbReference type="RefSeq" id="WP_149759136.1">
    <property type="nucleotide sequence ID" value="NZ_BSPE01000028.1"/>
</dbReference>
<evidence type="ECO:0000313" key="7">
    <source>
        <dbReference type="EMBL" id="SFK09925.1"/>
    </source>
</evidence>
<protein>
    <submittedName>
        <fullName evidence="7">Uncharacterized membrane protein YhhN</fullName>
    </submittedName>
</protein>
<dbReference type="PANTHER" id="PTHR31885">
    <property type="entry name" value="GH04784P"/>
    <property type="match status" value="1"/>
</dbReference>
<keyword evidence="5 6" id="KW-0472">Membrane</keyword>
<feature type="transmembrane region" description="Helical" evidence="6">
    <location>
        <begin position="117"/>
        <end position="137"/>
    </location>
</feature>
<comment type="subcellular location">
    <subcellularLocation>
        <location evidence="1">Membrane</location>
        <topology evidence="1">Multi-pass membrane protein</topology>
    </subcellularLocation>
</comment>
<evidence type="ECO:0000256" key="5">
    <source>
        <dbReference type="ARBA" id="ARBA00023136"/>
    </source>
</evidence>
<feature type="transmembrane region" description="Helical" evidence="6">
    <location>
        <begin position="201"/>
        <end position="223"/>
    </location>
</feature>
<evidence type="ECO:0000256" key="2">
    <source>
        <dbReference type="ARBA" id="ARBA00007375"/>
    </source>
</evidence>
<evidence type="ECO:0000256" key="6">
    <source>
        <dbReference type="SAM" id="Phobius"/>
    </source>
</evidence>
<name>A0A1I3WQX1_9HYPH</name>
<proteinExistence type="inferred from homology"/>
<dbReference type="OrthoDB" id="7266492at2"/>
<dbReference type="Proteomes" id="UP000323300">
    <property type="component" value="Unassembled WGS sequence"/>
</dbReference>
<feature type="transmembrane region" description="Helical" evidence="6">
    <location>
        <begin position="45"/>
        <end position="72"/>
    </location>
</feature>
<evidence type="ECO:0000256" key="4">
    <source>
        <dbReference type="ARBA" id="ARBA00022989"/>
    </source>
</evidence>
<dbReference type="AlphaFoldDB" id="A0A1I3WQX1"/>
<evidence type="ECO:0000256" key="3">
    <source>
        <dbReference type="ARBA" id="ARBA00022692"/>
    </source>
</evidence>
<evidence type="ECO:0000256" key="1">
    <source>
        <dbReference type="ARBA" id="ARBA00004141"/>
    </source>
</evidence>
<dbReference type="InterPro" id="IPR012506">
    <property type="entry name" value="TMEM86B-like"/>
</dbReference>
<keyword evidence="3 6" id="KW-0812">Transmembrane</keyword>
<feature type="transmembrane region" description="Helical" evidence="6">
    <location>
        <begin position="149"/>
        <end position="180"/>
    </location>
</feature>
<accession>A0A1I3WQX1</accession>
<feature type="transmembrane region" description="Helical" evidence="6">
    <location>
        <begin position="84"/>
        <end position="105"/>
    </location>
</feature>
<gene>
    <name evidence="7" type="ORF">SAMN04488498_102431</name>
</gene>
<dbReference type="Pfam" id="PF07947">
    <property type="entry name" value="YhhN"/>
    <property type="match status" value="1"/>
</dbReference>
<dbReference type="EMBL" id="FOSL01000002">
    <property type="protein sequence ID" value="SFK09925.1"/>
    <property type="molecule type" value="Genomic_DNA"/>
</dbReference>
<keyword evidence="4 6" id="KW-1133">Transmembrane helix</keyword>
<reference evidence="7 8" key="1">
    <citation type="submission" date="2016-10" db="EMBL/GenBank/DDBJ databases">
        <authorList>
            <person name="Varghese N."/>
            <person name="Submissions S."/>
        </authorList>
    </citation>
    <scope>NUCLEOTIDE SEQUENCE [LARGE SCALE GENOMIC DNA]</scope>
    <source>
        <strain evidence="7 8">DSM 21822</strain>
    </source>
</reference>
<dbReference type="GO" id="GO:0016020">
    <property type="term" value="C:membrane"/>
    <property type="evidence" value="ECO:0007669"/>
    <property type="project" value="UniProtKB-SubCell"/>
</dbReference>
<dbReference type="PANTHER" id="PTHR31885:SF6">
    <property type="entry name" value="GH04784P"/>
    <property type="match status" value="1"/>
</dbReference>
<dbReference type="GO" id="GO:0016787">
    <property type="term" value="F:hydrolase activity"/>
    <property type="evidence" value="ECO:0007669"/>
    <property type="project" value="TreeGrafter"/>
</dbReference>
<evidence type="ECO:0000313" key="8">
    <source>
        <dbReference type="Proteomes" id="UP000323300"/>
    </source>
</evidence>
<sequence length="229" mass="23934">MTLPFPGSATDTANATLIFSIAAALLYLIMLDAPQSFRRMAVKTFAVALLSVLAFFQGGPVLLVAALALSAVGDAFLARDGDKAFLAGLGSFLAAHLVYIALFWQSGGSAGILVAEPWRAVLAAAMLVFALFMLSRLLRVVASDMRLPIVLYVAAIVVMGIAALTLGNLFIIAGAVAFMASDTVLASEKFLMAEQSPGSRPARVAVWVLYYAAQLSITLGFLLGDAGLT</sequence>
<comment type="similarity">
    <text evidence="2">Belongs to the TMEM86 family.</text>
</comment>
<organism evidence="7 8">
    <name type="scientific">Neomesorhizobium albiziae</name>
    <dbReference type="NCBI Taxonomy" id="335020"/>
    <lineage>
        <taxon>Bacteria</taxon>
        <taxon>Pseudomonadati</taxon>
        <taxon>Pseudomonadota</taxon>
        <taxon>Alphaproteobacteria</taxon>
        <taxon>Hyphomicrobiales</taxon>
        <taxon>Phyllobacteriaceae</taxon>
        <taxon>Neomesorhizobium</taxon>
    </lineage>
</organism>